<protein>
    <recommendedName>
        <fullName evidence="7">HTH gntR-type domain-containing protein</fullName>
    </recommendedName>
</protein>
<dbReference type="Gene3D" id="1.10.10.10">
    <property type="entry name" value="Winged helix-like DNA-binding domain superfamily/Winged helix DNA-binding domain"/>
    <property type="match status" value="1"/>
</dbReference>
<evidence type="ECO:0000256" key="3">
    <source>
        <dbReference type="ARBA" id="ARBA00023015"/>
    </source>
</evidence>
<dbReference type="InterPro" id="IPR036390">
    <property type="entry name" value="WH_DNA-bd_sf"/>
</dbReference>
<dbReference type="InterPro" id="IPR051446">
    <property type="entry name" value="HTH_trans_reg/aminotransferase"/>
</dbReference>
<keyword evidence="4" id="KW-0238">DNA-binding</keyword>
<comment type="similarity">
    <text evidence="1">In the C-terminal section; belongs to the class-I pyridoxal-phosphate-dependent aminotransferase family.</text>
</comment>
<dbReference type="Gene3D" id="3.40.640.10">
    <property type="entry name" value="Type I PLP-dependent aspartate aminotransferase-like (Major domain)"/>
    <property type="match status" value="1"/>
</dbReference>
<dbReference type="EMBL" id="CP114014">
    <property type="protein sequence ID" value="XAY04577.1"/>
    <property type="molecule type" value="Genomic_DNA"/>
</dbReference>
<name>A0AAU7ASH6_9ACTN</name>
<evidence type="ECO:0000313" key="8">
    <source>
        <dbReference type="EMBL" id="XAY04577.1"/>
    </source>
</evidence>
<reference evidence="8" key="1">
    <citation type="submission" date="2022-12" db="EMBL/GenBank/DDBJ databases">
        <title>Paraconexibacter alkalitolerans sp. nov. and Baekduia alba sp. nov., isolated from soil and emended description of the genera Paraconexibacter (Chun et al., 2020) and Baekduia (An et al., 2020).</title>
        <authorList>
            <person name="Vieira S."/>
            <person name="Huber K.J."/>
            <person name="Geppert A."/>
            <person name="Wolf J."/>
            <person name="Neumann-Schaal M."/>
            <person name="Muesken M."/>
            <person name="Overmann J."/>
        </authorList>
    </citation>
    <scope>NUCLEOTIDE SEQUENCE</scope>
    <source>
        <strain evidence="8">AEG42_29</strain>
    </source>
</reference>
<dbReference type="PANTHER" id="PTHR46577:SF1">
    <property type="entry name" value="HTH-TYPE TRANSCRIPTIONAL REGULATORY PROTEIN GABR"/>
    <property type="match status" value="1"/>
</dbReference>
<feature type="compositionally biased region" description="Gly residues" evidence="6">
    <location>
        <begin position="127"/>
        <end position="142"/>
    </location>
</feature>
<feature type="region of interest" description="Disordered" evidence="6">
    <location>
        <begin position="1"/>
        <end position="27"/>
    </location>
</feature>
<feature type="domain" description="HTH gntR-type" evidence="7">
    <location>
        <begin position="24"/>
        <end position="92"/>
    </location>
</feature>
<evidence type="ECO:0000256" key="2">
    <source>
        <dbReference type="ARBA" id="ARBA00022898"/>
    </source>
</evidence>
<dbReference type="RefSeq" id="WP_354701106.1">
    <property type="nucleotide sequence ID" value="NZ_CP114014.1"/>
</dbReference>
<gene>
    <name evidence="8" type="ORF">DSM112329_01412</name>
</gene>
<dbReference type="PANTHER" id="PTHR46577">
    <property type="entry name" value="HTH-TYPE TRANSCRIPTIONAL REGULATORY PROTEIN GABR"/>
    <property type="match status" value="1"/>
</dbReference>
<evidence type="ECO:0000256" key="5">
    <source>
        <dbReference type="ARBA" id="ARBA00023163"/>
    </source>
</evidence>
<accession>A0AAU7ASH6</accession>
<dbReference type="GO" id="GO:0030170">
    <property type="term" value="F:pyridoxal phosphate binding"/>
    <property type="evidence" value="ECO:0007669"/>
    <property type="project" value="InterPro"/>
</dbReference>
<evidence type="ECO:0000259" key="7">
    <source>
        <dbReference type="PROSITE" id="PS50949"/>
    </source>
</evidence>
<dbReference type="GO" id="GO:0003677">
    <property type="term" value="F:DNA binding"/>
    <property type="evidence" value="ECO:0007669"/>
    <property type="project" value="UniProtKB-KW"/>
</dbReference>
<feature type="region of interest" description="Disordered" evidence="6">
    <location>
        <begin position="96"/>
        <end position="145"/>
    </location>
</feature>
<dbReference type="PROSITE" id="PS50949">
    <property type="entry name" value="HTH_GNTR"/>
    <property type="match status" value="1"/>
</dbReference>
<dbReference type="InterPro" id="IPR000524">
    <property type="entry name" value="Tscrpt_reg_HTH_GntR"/>
</dbReference>
<keyword evidence="5" id="KW-0804">Transcription</keyword>
<keyword evidence="3" id="KW-0805">Transcription regulation</keyword>
<feature type="compositionally biased region" description="Basic and acidic residues" evidence="6">
    <location>
        <begin position="109"/>
        <end position="126"/>
    </location>
</feature>
<dbReference type="InterPro" id="IPR036388">
    <property type="entry name" value="WH-like_DNA-bd_sf"/>
</dbReference>
<dbReference type="CDD" id="cd07377">
    <property type="entry name" value="WHTH_GntR"/>
    <property type="match status" value="1"/>
</dbReference>
<sequence length="524" mass="54355">MPVQGTNHSSGSELLLRAPVRDRGPLGPQVEHALRDAIRLGRLAPGARVPPSRTLARDLGVSRRLVVGAYEQLVAEGWLQARVGAGTFVRQRLPDTPVPLVGRGPGRVGGEHGGGEHGGGGERGAEGGRGGEGGRSGPGAGADGARAARAAIPAAASVPVPYDFFPGHPDLAGFPRAAWGRAVRDALKELPDSAFGYGDPRGLRELREVLAAQLARTRGVVCRPGQIVVCQGVVQALGLIVAVLRAERGGGRPRMAVEDPYLPEHRLVLDAAGAEVVPVPVDGLGVRDEAVAHADVVAALLTPAHQMPTGVILAAGRRAALARWAQATGGLIVEDDYDAEYRYDRAPVPAMQGLAPGQVVYLGSVSKTLAPGLRLGFLVVPEDRLAAVVQAKRMTDGGSPVLEQAALARFIASGAYDRHVRAARRHQRDRRDALVAAVGEWLPGAEVRGIAAGLHALVALPAALDPAALELAGHEAGVRVYPLSGWRADPPAEASSVVVGYGAFPPAAIREGIRRLAVALSALT</sequence>
<dbReference type="SUPFAM" id="SSF46785">
    <property type="entry name" value="Winged helix' DNA-binding domain"/>
    <property type="match status" value="1"/>
</dbReference>
<proteinExistence type="inferred from homology"/>
<dbReference type="SMART" id="SM00345">
    <property type="entry name" value="HTH_GNTR"/>
    <property type="match status" value="1"/>
</dbReference>
<dbReference type="InterPro" id="IPR015421">
    <property type="entry name" value="PyrdxlP-dep_Trfase_major"/>
</dbReference>
<dbReference type="InterPro" id="IPR015424">
    <property type="entry name" value="PyrdxlP-dep_Trfase"/>
</dbReference>
<dbReference type="SUPFAM" id="SSF53383">
    <property type="entry name" value="PLP-dependent transferases"/>
    <property type="match status" value="1"/>
</dbReference>
<keyword evidence="2" id="KW-0663">Pyridoxal phosphate</keyword>
<evidence type="ECO:0000256" key="6">
    <source>
        <dbReference type="SAM" id="MobiDB-lite"/>
    </source>
</evidence>
<dbReference type="Pfam" id="PF00392">
    <property type="entry name" value="GntR"/>
    <property type="match status" value="1"/>
</dbReference>
<dbReference type="KEGG" id="parq:DSM112329_01412"/>
<dbReference type="GO" id="GO:0003700">
    <property type="term" value="F:DNA-binding transcription factor activity"/>
    <property type="evidence" value="ECO:0007669"/>
    <property type="project" value="InterPro"/>
</dbReference>
<dbReference type="AlphaFoldDB" id="A0AAU7ASH6"/>
<feature type="compositionally biased region" description="Polar residues" evidence="6">
    <location>
        <begin position="1"/>
        <end position="12"/>
    </location>
</feature>
<evidence type="ECO:0000256" key="1">
    <source>
        <dbReference type="ARBA" id="ARBA00005384"/>
    </source>
</evidence>
<dbReference type="Pfam" id="PF00155">
    <property type="entry name" value="Aminotran_1_2"/>
    <property type="match status" value="1"/>
</dbReference>
<dbReference type="InterPro" id="IPR004839">
    <property type="entry name" value="Aminotransferase_I/II_large"/>
</dbReference>
<evidence type="ECO:0000256" key="4">
    <source>
        <dbReference type="ARBA" id="ARBA00023125"/>
    </source>
</evidence>
<organism evidence="8">
    <name type="scientific">Paraconexibacter sp. AEG42_29</name>
    <dbReference type="NCBI Taxonomy" id="2997339"/>
    <lineage>
        <taxon>Bacteria</taxon>
        <taxon>Bacillati</taxon>
        <taxon>Actinomycetota</taxon>
        <taxon>Thermoleophilia</taxon>
        <taxon>Solirubrobacterales</taxon>
        <taxon>Paraconexibacteraceae</taxon>
        <taxon>Paraconexibacter</taxon>
    </lineage>
</organism>
<dbReference type="CDD" id="cd00609">
    <property type="entry name" value="AAT_like"/>
    <property type="match status" value="1"/>
</dbReference>